<reference evidence="2" key="1">
    <citation type="submission" date="2017-09" db="EMBL/GenBank/DDBJ databases">
        <title>Depth-based differentiation of microbial function through sediment-hosted aquifers and enrichment of novel symbionts in the deep terrestrial subsurface.</title>
        <authorList>
            <person name="Probst A.J."/>
            <person name="Ladd B."/>
            <person name="Jarett J.K."/>
            <person name="Geller-Mcgrath D.E."/>
            <person name="Sieber C.M.K."/>
            <person name="Emerson J.B."/>
            <person name="Anantharaman K."/>
            <person name="Thomas B.C."/>
            <person name="Malmstrom R."/>
            <person name="Stieglmeier M."/>
            <person name="Klingl A."/>
            <person name="Woyke T."/>
            <person name="Ryan C.M."/>
            <person name="Banfield J.F."/>
        </authorList>
    </citation>
    <scope>NUCLEOTIDE SEQUENCE [LARGE SCALE GENOMIC DNA]</scope>
</reference>
<gene>
    <name evidence="1" type="ORF">COU08_01855</name>
</gene>
<dbReference type="Proteomes" id="UP000228635">
    <property type="component" value="Unassembled WGS sequence"/>
</dbReference>
<dbReference type="Pfam" id="PF04308">
    <property type="entry name" value="RNaseH_like"/>
    <property type="match status" value="1"/>
</dbReference>
<dbReference type="InterPro" id="IPR007405">
    <property type="entry name" value="Phage_KVP40_Orf299"/>
</dbReference>
<name>A0A2M6WIE2_9BACT</name>
<dbReference type="EMBL" id="PFBA01000015">
    <property type="protein sequence ID" value="PIT92543.1"/>
    <property type="molecule type" value="Genomic_DNA"/>
</dbReference>
<dbReference type="PANTHER" id="PTHR39961:SF1">
    <property type="entry name" value="DUF458 DOMAIN-CONTAINING PROTEIN"/>
    <property type="match status" value="1"/>
</dbReference>
<accession>A0A2M6WIE2</accession>
<comment type="caution">
    <text evidence="1">The sequence shown here is derived from an EMBL/GenBank/DDBJ whole genome shotgun (WGS) entry which is preliminary data.</text>
</comment>
<organism evidence="1 2">
    <name type="scientific">Candidatus Harrisonbacteria bacterium CG10_big_fil_rev_8_21_14_0_10_42_17</name>
    <dbReference type="NCBI Taxonomy" id="1974584"/>
    <lineage>
        <taxon>Bacteria</taxon>
        <taxon>Candidatus Harrisoniibacteriota</taxon>
    </lineage>
</organism>
<proteinExistence type="predicted"/>
<dbReference type="AlphaFoldDB" id="A0A2M6WIE2"/>
<evidence type="ECO:0000313" key="1">
    <source>
        <dbReference type="EMBL" id="PIT92543.1"/>
    </source>
</evidence>
<evidence type="ECO:0008006" key="3">
    <source>
        <dbReference type="Google" id="ProtNLM"/>
    </source>
</evidence>
<evidence type="ECO:0000313" key="2">
    <source>
        <dbReference type="Proteomes" id="UP000228635"/>
    </source>
</evidence>
<dbReference type="PANTHER" id="PTHR39961">
    <property type="entry name" value="HYPOTHETICAL CYTOSOLIC PROTEIN"/>
    <property type="match status" value="1"/>
</dbReference>
<protein>
    <recommendedName>
        <fullName evidence="3">DUF458 domain-containing protein</fullName>
    </recommendedName>
</protein>
<sequence length="202" mass="23375">MVGKFGLNHSKMLGQRFIFRCPPILLLTLTKRQKNPRFLVMEQDIFFNSSFGIRLDQSGVLRAIVDFMNEKPEHSYAITLGTDSEVVADKRADFVTAIVVHRIGNGGRYFWRHTKTPKRFHTLRDRMIEEVLISLDIAKRFLETSQKMHLPRFDFEIHVDIGENGDTRVMIQELVGMIRAHNFEVKTKPESYAASSVADRHV</sequence>